<proteinExistence type="predicted"/>
<dbReference type="SUPFAM" id="SSF46689">
    <property type="entry name" value="Homeodomain-like"/>
    <property type="match status" value="1"/>
</dbReference>
<accession>A0A1H2E509</accession>
<keyword evidence="1 2" id="KW-0238">DNA-binding</keyword>
<dbReference type="GO" id="GO:0000976">
    <property type="term" value="F:transcription cis-regulatory region binding"/>
    <property type="evidence" value="ECO:0007669"/>
    <property type="project" value="TreeGrafter"/>
</dbReference>
<dbReference type="OrthoDB" id="5982141at2"/>
<dbReference type="Gene3D" id="1.10.357.10">
    <property type="entry name" value="Tetracycline Repressor, domain 2"/>
    <property type="match status" value="1"/>
</dbReference>
<dbReference type="PANTHER" id="PTHR30055:SF226">
    <property type="entry name" value="HTH-TYPE TRANSCRIPTIONAL REGULATOR PKSA"/>
    <property type="match status" value="1"/>
</dbReference>
<feature type="DNA-binding region" description="H-T-H motif" evidence="2">
    <location>
        <begin position="62"/>
        <end position="81"/>
    </location>
</feature>
<keyword evidence="6" id="KW-1185">Reference proteome</keyword>
<evidence type="ECO:0000256" key="1">
    <source>
        <dbReference type="ARBA" id="ARBA00023125"/>
    </source>
</evidence>
<feature type="region of interest" description="Disordered" evidence="3">
    <location>
        <begin position="16"/>
        <end position="36"/>
    </location>
</feature>
<dbReference type="InterPro" id="IPR050109">
    <property type="entry name" value="HTH-type_TetR-like_transc_reg"/>
</dbReference>
<dbReference type="EMBL" id="LT629787">
    <property type="protein sequence ID" value="SDT90201.1"/>
    <property type="molecule type" value="Genomic_DNA"/>
</dbReference>
<dbReference type="PROSITE" id="PS50977">
    <property type="entry name" value="HTH_TETR_2"/>
    <property type="match status" value="1"/>
</dbReference>
<dbReference type="PANTHER" id="PTHR30055">
    <property type="entry name" value="HTH-TYPE TRANSCRIPTIONAL REGULATOR RUTR"/>
    <property type="match status" value="1"/>
</dbReference>
<dbReference type="Proteomes" id="UP000243924">
    <property type="component" value="Chromosome I"/>
</dbReference>
<reference evidence="6" key="1">
    <citation type="submission" date="2016-10" db="EMBL/GenBank/DDBJ databases">
        <authorList>
            <person name="Varghese N."/>
            <person name="Submissions S."/>
        </authorList>
    </citation>
    <scope>NUCLEOTIDE SEQUENCE [LARGE SCALE GENOMIC DNA]</scope>
    <source>
        <strain evidence="6">CECT 8338</strain>
    </source>
</reference>
<name>A0A1H2E509_9GAMM</name>
<dbReference type="PRINTS" id="PR00455">
    <property type="entry name" value="HTHTETR"/>
</dbReference>
<sequence length="228" mass="25164">MNRIAIALNRFQPLESAPQSSVPESKQVPARRTQAQRTAETRQALIHAAVKIIYELGYGGATTAAIADEAGVSRGSITHQFGTRAALMAEVLSWVYKQEARAYRKSLRELAAMPDPAEWVRMCWAVISKPSGLAVIEILQAARRDPVLAEQILPMQRAIESDALAAVDGLDEANMTRRLDVMRMIVWSIRGLSLAKVIINDENEIERVVDLLRLTVTAATEAKLIGHR</sequence>
<evidence type="ECO:0000256" key="3">
    <source>
        <dbReference type="SAM" id="MobiDB-lite"/>
    </source>
</evidence>
<evidence type="ECO:0000313" key="5">
    <source>
        <dbReference type="EMBL" id="SDT90201.1"/>
    </source>
</evidence>
<gene>
    <name evidence="5" type="ORF">SAMN05216210_0341</name>
</gene>
<organism evidence="5 6">
    <name type="scientific">Halopseudomonas salegens</name>
    <dbReference type="NCBI Taxonomy" id="1434072"/>
    <lineage>
        <taxon>Bacteria</taxon>
        <taxon>Pseudomonadati</taxon>
        <taxon>Pseudomonadota</taxon>
        <taxon>Gammaproteobacteria</taxon>
        <taxon>Pseudomonadales</taxon>
        <taxon>Pseudomonadaceae</taxon>
        <taxon>Halopseudomonas</taxon>
    </lineage>
</organism>
<dbReference type="InterPro" id="IPR001647">
    <property type="entry name" value="HTH_TetR"/>
</dbReference>
<dbReference type="STRING" id="1434072.SAMN05216210_0341"/>
<dbReference type="AlphaFoldDB" id="A0A1H2E509"/>
<feature type="domain" description="HTH tetR-type" evidence="4">
    <location>
        <begin position="39"/>
        <end position="99"/>
    </location>
</feature>
<dbReference type="GO" id="GO:0003700">
    <property type="term" value="F:DNA-binding transcription factor activity"/>
    <property type="evidence" value="ECO:0007669"/>
    <property type="project" value="TreeGrafter"/>
</dbReference>
<evidence type="ECO:0000259" key="4">
    <source>
        <dbReference type="PROSITE" id="PS50977"/>
    </source>
</evidence>
<dbReference type="Pfam" id="PF00440">
    <property type="entry name" value="TetR_N"/>
    <property type="match status" value="1"/>
</dbReference>
<dbReference type="InterPro" id="IPR009057">
    <property type="entry name" value="Homeodomain-like_sf"/>
</dbReference>
<protein>
    <submittedName>
        <fullName evidence="5">Transcriptional regulator, TetR family</fullName>
    </submittedName>
</protein>
<evidence type="ECO:0000256" key="2">
    <source>
        <dbReference type="PROSITE-ProRule" id="PRU00335"/>
    </source>
</evidence>
<evidence type="ECO:0000313" key="6">
    <source>
        <dbReference type="Proteomes" id="UP000243924"/>
    </source>
</evidence>
<dbReference type="RefSeq" id="WP_092383511.1">
    <property type="nucleotide sequence ID" value="NZ_LT629787.1"/>
</dbReference>